<dbReference type="SMART" id="SM00028">
    <property type="entry name" value="TPR"/>
    <property type="match status" value="11"/>
</dbReference>
<feature type="coiled-coil region" evidence="1">
    <location>
        <begin position="1054"/>
        <end position="1119"/>
    </location>
</feature>
<feature type="coiled-coil region" evidence="1">
    <location>
        <begin position="1524"/>
        <end position="1577"/>
    </location>
</feature>
<dbReference type="EMBL" id="LAZR01002394">
    <property type="protein sequence ID" value="KKN30604.1"/>
    <property type="molecule type" value="Genomic_DNA"/>
</dbReference>
<feature type="coiled-coil region" evidence="1">
    <location>
        <begin position="1638"/>
        <end position="1699"/>
    </location>
</feature>
<protein>
    <recommendedName>
        <fullName evidence="3">Tetratricopeptide repeat protein</fullName>
    </recommendedName>
</protein>
<dbReference type="InterPro" id="IPR019734">
    <property type="entry name" value="TPR_rpt"/>
</dbReference>
<proteinExistence type="predicted"/>
<reference evidence="2" key="1">
    <citation type="journal article" date="2015" name="Nature">
        <title>Complex archaea that bridge the gap between prokaryotes and eukaryotes.</title>
        <authorList>
            <person name="Spang A."/>
            <person name="Saw J.H."/>
            <person name="Jorgensen S.L."/>
            <person name="Zaremba-Niedzwiedzka K."/>
            <person name="Martijn J."/>
            <person name="Lind A.E."/>
            <person name="van Eijk R."/>
            <person name="Schleper C."/>
            <person name="Guy L."/>
            <person name="Ettema T.J."/>
        </authorList>
    </citation>
    <scope>NUCLEOTIDE SEQUENCE</scope>
</reference>
<dbReference type="InterPro" id="IPR011990">
    <property type="entry name" value="TPR-like_helical_dom_sf"/>
</dbReference>
<accession>A0A0F9PK91</accession>
<keyword evidence="1" id="KW-0175">Coiled coil</keyword>
<name>A0A0F9PK91_9ZZZZ</name>
<feature type="coiled-coil region" evidence="1">
    <location>
        <begin position="395"/>
        <end position="422"/>
    </location>
</feature>
<evidence type="ECO:0000256" key="1">
    <source>
        <dbReference type="SAM" id="Coils"/>
    </source>
</evidence>
<feature type="coiled-coil region" evidence="1">
    <location>
        <begin position="932"/>
        <end position="998"/>
    </location>
</feature>
<dbReference type="SUPFAM" id="SSF48452">
    <property type="entry name" value="TPR-like"/>
    <property type="match status" value="1"/>
</dbReference>
<feature type="coiled-coil region" evidence="1">
    <location>
        <begin position="1972"/>
        <end position="2009"/>
    </location>
</feature>
<feature type="coiled-coil region" evidence="1">
    <location>
        <begin position="1856"/>
        <end position="1915"/>
    </location>
</feature>
<feature type="coiled-coil region" evidence="1">
    <location>
        <begin position="1410"/>
        <end position="1468"/>
    </location>
</feature>
<organism evidence="2">
    <name type="scientific">marine sediment metagenome</name>
    <dbReference type="NCBI Taxonomy" id="412755"/>
    <lineage>
        <taxon>unclassified sequences</taxon>
        <taxon>metagenomes</taxon>
        <taxon>ecological metagenomes</taxon>
    </lineage>
</organism>
<feature type="coiled-coil region" evidence="1">
    <location>
        <begin position="586"/>
        <end position="646"/>
    </location>
</feature>
<gene>
    <name evidence="2" type="ORF">LCGC14_0832400</name>
</gene>
<comment type="caution">
    <text evidence="2">The sequence shown here is derived from an EMBL/GenBank/DDBJ whole genome shotgun (WGS) entry which is preliminary data.</text>
</comment>
<evidence type="ECO:0000313" key="2">
    <source>
        <dbReference type="EMBL" id="KKN30604.1"/>
    </source>
</evidence>
<feature type="coiled-coil region" evidence="1">
    <location>
        <begin position="1740"/>
        <end position="1802"/>
    </location>
</feature>
<sequence>MSLLKLENQEDLAKEALNYLEAAQKLEEEMDMEKSISYYQKAADYLKRSGFLTHRLSDIYERIDDLNKYIKQDQLLQRAQVQSEIEKLQDEAFSLLEGAKKLEFEGFFEDAIEQYKSSITLLIQSGWTETQLENLQTKVKILRDKIEKQKLTKDGIQVKENIKLEKDIPQIVGFFGEKSSVDKVKSLEQFRVMKNHEEEIQNQAFAHIDKAKIFEKEKRFDTAIMNYERAIELLNSIGWQAQTNNIRSIIKKLAQEKEEFEAFQVRQSELIEDKSDQIQRQRDIMESDSIIKQEKLREFKDKKKMEEKIQNRAFKLIDIGNRLGREKNYDKALDNFKQSIELLTSIEWDSYIQPILKLIEDIKVKQKREEIAEQLKEKRQNNLAILQDSIYLKQREDIFQSAKDLEIKNERYKNKRKGENRKERQLFSILENADRILKDKNYDGAIKEYKESLKILEELGPEWATYSAAIKNTIINVEKIKEEQIAKQYETQTKLEKRKQEEIEFQKQIGSYLTKERNRLKEKEISLKAHEEKIGYFEQRKIEAFKLIDSASHNLKQGDYEGAITAYQNAGNIFAEIQWTDEIPIIEKSIKEVEVLQEKHHMLLQEKLKETIAKQREKDEFQKEITDYLQREKEKLKRKKIVLKEREQILKHREEKRKIGFKLLAEAQDNVKIKEFDKAVEILQYAITFFSDIEWHDEVNLIQDSIVEIENKKREAELQQQIKFQAEIEREKQERVFQEYIKNEMIAQRDDLKQKELIIREKGQELAFREKRKEEAFKLLDKAQEFISQNKFDTALEFYHDVSTIFAQIQWIEEISVIHKAMNEIKDRKREHELYKQETLKKAIKKEAKDRAFLERIKYYREREEIEILNEQGRIDYGRQISSQNLVKEQTAIKMIENGDNLIKTNKFNETIENYLKAIELFKEIGWGEGNLLLLQETVNFIKLKKEEKEKEKQLEYEIDLRKQKEEEQFQQKIKKNIDREKTRLKDKEIKIKKREELTLQMEKQRLEAFNFLDKGEALLNQGLYDDSLENYRLAELILNEINFRTGLVRDMIYKIQEKKREEDLNKFKELELRFRREQNEELFQQQITEKIQLEEQKLRDKQVKLKQLEEVKIHIEKKKAEAFKILEEAQNCIESEKYDEAIEQYRKSAIIFKEIQWDQEVELIKSSIQVVENKRRDSELRIQIDLKAALEEEKQEKLFQEEILKNMKIQREKLAQEEILLREQEQELVYREKGKEKAFTLLDKAREFITQNKFDEALEIYLNVSNIFAQIQWLDEIPILQKAIKELEEKKKEEILLKQKLFQDAIQLQKENSIFLEQIWLIREKEKARAIEERILLENQEIINSQYISKEKNAFKFIEEGYNLINKKMYDEALEKYRNGTKILTEIGWTSEYLILLQNTIKTIEFRKKEVESKKEQEYKKRIQQREEEEEFQKKISDYMIGEQNRLKTKEFEITKLEELMELKEKRKVQAFEIMDEAQKVLNLNQFNQAIEKYRNAELILNEIGFPTQAVREIISKIQTKSREELIAKQIDLENKLRKEQENFEFQQQIKHNIRIDEMKLKVRRIELDKQRENRNYMERRKDEAFNLLEEAEVFMKQAQYDKTLDYYHAAELILNEILFPTGAIREMIIKVQDKRREFYLQKQRKLEKSLEREKLEIKIQQKIASSLEIEKKRLAKKQLKTQKLEELMLKLEERKKQAFTILDEAEHLLKSSDYDNALNNYRKAEIILNELQFPTDSIRNMIRKIKNLKKQKENSQLLEYQRKLDKMQEEKALNALIEERKRQEKEKKRVQQLALQEREKIIQERMSARESAYSLLTEAGKYLKQHNPDYNNAISLYLQARNILVENIGWEPEINNLSILIKDLQEEQVNFAEKKRLEEIARFERQEEYELFQEEVKKRRLEQEKIKREQERQYRKIVLKKQQIEQIRDEGLRLIGEGKSFAIYHNFPRAYKNLNKAISKFKEIGWDAEIKYIEIEIKNAKKLEQRVEKEAERAEQFQKQLEEQRILEAKRRKIEFNKLKETKEEVSDLTDIVMTMIIEKKEKQKKAEKEKKLLIKKEAKEFRNEMGKLLKFKEEFGDELAKKEKEKKLKIDKLKEAKEREEINDLKKMIKDAAKNEKK</sequence>
<evidence type="ECO:0008006" key="3">
    <source>
        <dbReference type="Google" id="ProtNLM"/>
    </source>
</evidence>
<feature type="coiled-coil region" evidence="1">
    <location>
        <begin position="2039"/>
        <end position="2118"/>
    </location>
</feature>
<feature type="coiled-coil region" evidence="1">
    <location>
        <begin position="1191"/>
        <end position="1228"/>
    </location>
</feature>